<dbReference type="InterPro" id="IPR022476">
    <property type="entry name" value="Spore_YabP/YqfC"/>
</dbReference>
<proteinExistence type="predicted"/>
<dbReference type="EMBL" id="FQVI01000015">
    <property type="protein sequence ID" value="SHF18115.1"/>
    <property type="molecule type" value="Genomic_DNA"/>
</dbReference>
<accession>A0A1M4ZJH0</accession>
<evidence type="ECO:0000313" key="2">
    <source>
        <dbReference type="Proteomes" id="UP000184245"/>
    </source>
</evidence>
<organism evidence="1 2">
    <name type="scientific">Lactonifactor longoviformis DSM 17459</name>
    <dbReference type="NCBI Taxonomy" id="1122155"/>
    <lineage>
        <taxon>Bacteria</taxon>
        <taxon>Bacillati</taxon>
        <taxon>Bacillota</taxon>
        <taxon>Clostridia</taxon>
        <taxon>Eubacteriales</taxon>
        <taxon>Clostridiaceae</taxon>
        <taxon>Lactonifactor</taxon>
    </lineage>
</organism>
<keyword evidence="2" id="KW-1185">Reference proteome</keyword>
<dbReference type="Pfam" id="PF07873">
    <property type="entry name" value="YabP"/>
    <property type="match status" value="1"/>
</dbReference>
<dbReference type="STRING" id="1122155.SAMN02745158_02794"/>
<evidence type="ECO:0000313" key="1">
    <source>
        <dbReference type="EMBL" id="SHF18115.1"/>
    </source>
</evidence>
<sequence>MKHKKPKKLAGDIVNTLQIPRDLAYRDVVVTIVGSSELYIENYKSILEYEDWGILVQTKKGKIRVEGRNLKIEYYTSEEMKIQGCILHVYHE</sequence>
<name>A0A1M4ZJH0_9CLOT</name>
<dbReference type="AlphaFoldDB" id="A0A1M4ZJH0"/>
<dbReference type="RefSeq" id="WP_072852776.1">
    <property type="nucleotide sequence ID" value="NZ_FQVI01000015.1"/>
</dbReference>
<protein>
    <submittedName>
        <fullName evidence="1">Sporulation protein YqfC</fullName>
    </submittedName>
</protein>
<dbReference type="Proteomes" id="UP000184245">
    <property type="component" value="Unassembled WGS sequence"/>
</dbReference>
<gene>
    <name evidence="1" type="ORF">SAMN02745158_02794</name>
</gene>
<dbReference type="OrthoDB" id="2989236at2"/>
<reference evidence="1 2" key="1">
    <citation type="submission" date="2016-11" db="EMBL/GenBank/DDBJ databases">
        <authorList>
            <person name="Jaros S."/>
            <person name="Januszkiewicz K."/>
            <person name="Wedrychowicz H."/>
        </authorList>
    </citation>
    <scope>NUCLEOTIDE SEQUENCE [LARGE SCALE GENOMIC DNA]</scope>
    <source>
        <strain evidence="1 2">DSM 17459</strain>
    </source>
</reference>